<protein>
    <submittedName>
        <fullName evidence="2">Uncharacterized protein</fullName>
    </submittedName>
</protein>
<keyword evidence="3" id="KW-1185">Reference proteome</keyword>
<evidence type="ECO:0000313" key="2">
    <source>
        <dbReference type="EMBL" id="MCW3170662.1"/>
    </source>
</evidence>
<name>A0ABT3I3N2_9FLAO</name>
<keyword evidence="1" id="KW-0732">Signal</keyword>
<proteinExistence type="predicted"/>
<dbReference type="RefSeq" id="WP_264751796.1">
    <property type="nucleotide sequence ID" value="NZ_JAPDHW010000024.1"/>
</dbReference>
<dbReference type="Proteomes" id="UP001163731">
    <property type="component" value="Unassembled WGS sequence"/>
</dbReference>
<dbReference type="EMBL" id="JAPDHW010000024">
    <property type="protein sequence ID" value="MCW3170662.1"/>
    <property type="molecule type" value="Genomic_DNA"/>
</dbReference>
<accession>A0ABT3I3N2</accession>
<organism evidence="2 3">
    <name type="scientific">Chryseobacterium kimseyorum</name>
    <dbReference type="NCBI Taxonomy" id="2984028"/>
    <lineage>
        <taxon>Bacteria</taxon>
        <taxon>Pseudomonadati</taxon>
        <taxon>Bacteroidota</taxon>
        <taxon>Flavobacteriia</taxon>
        <taxon>Flavobacteriales</taxon>
        <taxon>Weeksellaceae</taxon>
        <taxon>Chryseobacterium group</taxon>
        <taxon>Chryseobacterium</taxon>
    </lineage>
</organism>
<feature type="chain" id="PRO_5046468134" evidence="1">
    <location>
        <begin position="22"/>
        <end position="130"/>
    </location>
</feature>
<evidence type="ECO:0000256" key="1">
    <source>
        <dbReference type="SAM" id="SignalP"/>
    </source>
</evidence>
<sequence length="130" mass="15244">MKKYNKAFLVFSLFLSVLIYSQELNKTEILKIQKVEKNHNKYKNKKLKNLLQDLPEIKMLRIMPNNPETGVHTLIIGFLDNAQFSKSSNKKRITLYINDKIKTENLFKEDITTEEAIKKYGDLKIALILL</sequence>
<comment type="caution">
    <text evidence="2">The sequence shown here is derived from an EMBL/GenBank/DDBJ whole genome shotgun (WGS) entry which is preliminary data.</text>
</comment>
<reference evidence="2" key="1">
    <citation type="submission" date="2022-10" db="EMBL/GenBank/DDBJ databases">
        <title>Chryseobacterium babae sp. nov. isolated from the gut of the beetle Oryctes rhinoceros, and Chryseobacterium kimseyorum sp. nov., isolated from a stick insect rearing cage.</title>
        <authorList>
            <person name="Shelomi M."/>
            <person name="Han C.-J."/>
            <person name="Chen W.-M."/>
            <person name="Chen H.-K."/>
            <person name="Liaw S.-J."/>
            <person name="Muhle E."/>
            <person name="Clermont D."/>
        </authorList>
    </citation>
    <scope>NUCLEOTIDE SEQUENCE</scope>
    <source>
        <strain evidence="2">09-1422</strain>
    </source>
</reference>
<evidence type="ECO:0000313" key="3">
    <source>
        <dbReference type="Proteomes" id="UP001163731"/>
    </source>
</evidence>
<gene>
    <name evidence="2" type="ORF">OMO38_19200</name>
</gene>
<feature type="signal peptide" evidence="1">
    <location>
        <begin position="1"/>
        <end position="21"/>
    </location>
</feature>